<reference evidence="1" key="1">
    <citation type="journal article" date="2023" name="Nat. Microbiol.">
        <title>Babesia duncani multi-omics identifies virulence factors and drug targets.</title>
        <authorList>
            <person name="Singh P."/>
            <person name="Lonardi S."/>
            <person name="Liang Q."/>
            <person name="Vydyam P."/>
            <person name="Khabirova E."/>
            <person name="Fang T."/>
            <person name="Gihaz S."/>
            <person name="Thekkiniath J."/>
            <person name="Munshi M."/>
            <person name="Abel S."/>
            <person name="Ciampossin L."/>
            <person name="Batugedara G."/>
            <person name="Gupta M."/>
            <person name="Lu X.M."/>
            <person name="Lenz T."/>
            <person name="Chakravarty S."/>
            <person name="Cornillot E."/>
            <person name="Hu Y."/>
            <person name="Ma W."/>
            <person name="Gonzalez L.M."/>
            <person name="Sanchez S."/>
            <person name="Estrada K."/>
            <person name="Sanchez-Flores A."/>
            <person name="Montero E."/>
            <person name="Harb O.S."/>
            <person name="Le Roch K.G."/>
            <person name="Mamoun C.B."/>
        </authorList>
    </citation>
    <scope>NUCLEOTIDE SEQUENCE</scope>
    <source>
        <strain evidence="1">WA1</strain>
    </source>
</reference>
<keyword evidence="4" id="KW-1185">Reference proteome</keyword>
<accession>A0AAD9PGR3</accession>
<dbReference type="GeneID" id="94336009"/>
<proteinExistence type="predicted"/>
<protein>
    <submittedName>
        <fullName evidence="1">Uncharacterized protein</fullName>
    </submittedName>
</protein>
<comment type="caution">
    <text evidence="1">The sequence shown here is derived from an EMBL/GenBank/DDBJ whole genome shotgun (WGS) entry which is preliminary data.</text>
</comment>
<evidence type="ECO:0000313" key="3">
    <source>
        <dbReference type="EMBL" id="KAK2196465.1"/>
    </source>
</evidence>
<sequence>MKSGIKKTLFYTGAAAAAGYLLYLLFKDDQDSEDEADLYQGDLGGAPRMSNKSATTMSRKECLDLLSKIVASQDKARELMNSLVESILASNFGESLWDLYSRVLPSVPLDPLEARGLTLFDLDFLVERYQNDPAVREYIVKIMNIPQVDPNTEPSEVQVTVQEVVAIHEYMLQQLQHYIQEFRAIPNHDELDKKVVTVTLQALISAKVQEQFKITHTALDRAIIHHHGELSMNQHFTRLTMHMQSEMAEVTGLYN</sequence>
<gene>
    <name evidence="3" type="ORF">BdWA1_001711</name>
    <name evidence="2" type="ORF">BdWA1_003549</name>
    <name evidence="1" type="ORF">BdWA1_004085</name>
</gene>
<dbReference type="RefSeq" id="XP_067803307.1">
    <property type="nucleotide sequence ID" value="XM_067946743.1"/>
</dbReference>
<dbReference type="KEGG" id="bdw:94336009"/>
<dbReference type="EMBL" id="JALLKP010000002">
    <property type="protein sequence ID" value="KAK2196465.1"/>
    <property type="molecule type" value="Genomic_DNA"/>
</dbReference>
<dbReference type="Proteomes" id="UP001214638">
    <property type="component" value="Unassembled WGS sequence"/>
</dbReference>
<evidence type="ECO:0000313" key="4">
    <source>
        <dbReference type="Proteomes" id="UP001214638"/>
    </source>
</evidence>
<dbReference type="EMBL" id="JALLKP010000118">
    <property type="protein sequence ID" value="KAK2194448.1"/>
    <property type="molecule type" value="Genomic_DNA"/>
</dbReference>
<dbReference type="EMBL" id="JALLKP010000018">
    <property type="protein sequence ID" value="KAK2194988.1"/>
    <property type="molecule type" value="Genomic_DNA"/>
</dbReference>
<dbReference type="AlphaFoldDB" id="A0AAD9PGR3"/>
<evidence type="ECO:0000313" key="1">
    <source>
        <dbReference type="EMBL" id="KAK2194448.1"/>
    </source>
</evidence>
<evidence type="ECO:0000313" key="2">
    <source>
        <dbReference type="EMBL" id="KAK2194988.1"/>
    </source>
</evidence>
<organism evidence="1 4">
    <name type="scientific">Babesia duncani</name>
    <dbReference type="NCBI Taxonomy" id="323732"/>
    <lineage>
        <taxon>Eukaryota</taxon>
        <taxon>Sar</taxon>
        <taxon>Alveolata</taxon>
        <taxon>Apicomplexa</taxon>
        <taxon>Aconoidasida</taxon>
        <taxon>Piroplasmida</taxon>
        <taxon>Babesiidae</taxon>
        <taxon>Babesia</taxon>
    </lineage>
</organism>
<name>A0AAD9PGR3_9APIC</name>